<dbReference type="GeneID" id="31930028"/>
<reference evidence="1 2" key="1">
    <citation type="journal article" date="2012" name="J. Bacteriol.">
        <title>Genome sequence of Thalassospira xiamenensis type strain M-5.</title>
        <authorList>
            <person name="Lai Q."/>
            <person name="Shao Z."/>
        </authorList>
    </citation>
    <scope>NUCLEOTIDE SEQUENCE [LARGE SCALE GENOMIC DNA]</scope>
    <source>
        <strain evidence="1 2">M-5</strain>
    </source>
</reference>
<keyword evidence="1" id="KW-0614">Plasmid</keyword>
<proteinExistence type="predicted"/>
<dbReference type="Proteomes" id="UP000007127">
    <property type="component" value="Plasmid"/>
</dbReference>
<name>A0AB72UK44_9PROT</name>
<organism evidence="1 2">
    <name type="scientific">Thalassospira xiamenensis M-5 = DSM 17429</name>
    <dbReference type="NCBI Taxonomy" id="1123366"/>
    <lineage>
        <taxon>Bacteria</taxon>
        <taxon>Pseudomonadati</taxon>
        <taxon>Pseudomonadota</taxon>
        <taxon>Alphaproteobacteria</taxon>
        <taxon>Rhodospirillales</taxon>
        <taxon>Thalassospiraceae</taxon>
        <taxon>Thalassospira</taxon>
    </lineage>
</organism>
<dbReference type="RefSeq" id="WP_007091065.1">
    <property type="nucleotide sequence ID" value="NZ_CP004389.1"/>
</dbReference>
<protein>
    <recommendedName>
        <fullName evidence="3">Polymerase nucleotidyl transferase domain-containing protein</fullName>
    </recommendedName>
</protein>
<evidence type="ECO:0000313" key="2">
    <source>
        <dbReference type="Proteomes" id="UP000007127"/>
    </source>
</evidence>
<geneLocation type="plasmid" evidence="2"/>
<sequence>MDIPEKIAGVEWNILQNAFKEFLEISSEWKWVDGKLVAEAKRMSPQFLSESLSVSLAEASAIHEVLFKEDWIDPVKNTPTRKGMALAQHVDREKIPRAQALEILEQVINWAENVAVRPQERVAVKTIHLYGSLLRGADQVGDIDIFVEFTTTDLIDQGIVEPEDMELECELCEELAAISDYVSPSSWFDRRLMEDVPMKKVFPRGDASL</sequence>
<accession>A0AB72UK44</accession>
<dbReference type="EMBL" id="CP004389">
    <property type="protein sequence ID" value="AJD54465.1"/>
    <property type="molecule type" value="Genomic_DNA"/>
</dbReference>
<gene>
    <name evidence="1" type="ORF">TH3_21963</name>
</gene>
<evidence type="ECO:0000313" key="1">
    <source>
        <dbReference type="EMBL" id="AJD54465.1"/>
    </source>
</evidence>
<dbReference type="AlphaFoldDB" id="A0AB72UK44"/>
<evidence type="ECO:0008006" key="3">
    <source>
        <dbReference type="Google" id="ProtNLM"/>
    </source>
</evidence>
<dbReference type="KEGG" id="txi:TH3_21963"/>